<evidence type="ECO:0000313" key="2">
    <source>
        <dbReference type="EMBL" id="JAI04500.1"/>
    </source>
</evidence>
<dbReference type="AlphaFoldDB" id="A0A0E9XPD4"/>
<sequence length="29" mass="3807">MQNLSTYHIFYFIYYYYLLINTFTNYLQR</sequence>
<reference evidence="2" key="1">
    <citation type="submission" date="2014-11" db="EMBL/GenBank/DDBJ databases">
        <authorList>
            <person name="Amaro Gonzalez C."/>
        </authorList>
    </citation>
    <scope>NUCLEOTIDE SEQUENCE</scope>
</reference>
<name>A0A0E9XPD4_ANGAN</name>
<dbReference type="EMBL" id="GBXM01004078">
    <property type="protein sequence ID" value="JAI04500.1"/>
    <property type="molecule type" value="Transcribed_RNA"/>
</dbReference>
<reference evidence="2" key="2">
    <citation type="journal article" date="2015" name="Fish Shellfish Immunol.">
        <title>Early steps in the European eel (Anguilla anguilla)-Vibrio vulnificus interaction in the gills: Role of the RtxA13 toxin.</title>
        <authorList>
            <person name="Callol A."/>
            <person name="Pajuelo D."/>
            <person name="Ebbesson L."/>
            <person name="Teles M."/>
            <person name="MacKenzie S."/>
            <person name="Amaro C."/>
        </authorList>
    </citation>
    <scope>NUCLEOTIDE SEQUENCE</scope>
</reference>
<keyword evidence="1" id="KW-0812">Transmembrane</keyword>
<keyword evidence="1" id="KW-1133">Transmembrane helix</keyword>
<proteinExistence type="predicted"/>
<organism evidence="2">
    <name type="scientific">Anguilla anguilla</name>
    <name type="common">European freshwater eel</name>
    <name type="synonym">Muraena anguilla</name>
    <dbReference type="NCBI Taxonomy" id="7936"/>
    <lineage>
        <taxon>Eukaryota</taxon>
        <taxon>Metazoa</taxon>
        <taxon>Chordata</taxon>
        <taxon>Craniata</taxon>
        <taxon>Vertebrata</taxon>
        <taxon>Euteleostomi</taxon>
        <taxon>Actinopterygii</taxon>
        <taxon>Neopterygii</taxon>
        <taxon>Teleostei</taxon>
        <taxon>Anguilliformes</taxon>
        <taxon>Anguillidae</taxon>
        <taxon>Anguilla</taxon>
    </lineage>
</organism>
<protein>
    <submittedName>
        <fullName evidence="2">Uncharacterized protein</fullName>
    </submittedName>
</protein>
<feature type="transmembrane region" description="Helical" evidence="1">
    <location>
        <begin position="6"/>
        <end position="27"/>
    </location>
</feature>
<keyword evidence="1" id="KW-0472">Membrane</keyword>
<accession>A0A0E9XPD4</accession>
<evidence type="ECO:0000256" key="1">
    <source>
        <dbReference type="SAM" id="Phobius"/>
    </source>
</evidence>